<protein>
    <submittedName>
        <fullName evidence="4">Uncharacterized protein</fullName>
    </submittedName>
</protein>
<evidence type="ECO:0000256" key="1">
    <source>
        <dbReference type="ARBA" id="ARBA00022737"/>
    </source>
</evidence>
<dbReference type="KEGG" id="tva:4766181"/>
<evidence type="ECO:0000313" key="4">
    <source>
        <dbReference type="EMBL" id="EAY08287.1"/>
    </source>
</evidence>
<organism evidence="4 5">
    <name type="scientific">Trichomonas vaginalis (strain ATCC PRA-98 / G3)</name>
    <dbReference type="NCBI Taxonomy" id="412133"/>
    <lineage>
        <taxon>Eukaryota</taxon>
        <taxon>Metamonada</taxon>
        <taxon>Parabasalia</taxon>
        <taxon>Trichomonadida</taxon>
        <taxon>Trichomonadidae</taxon>
        <taxon>Trichomonas</taxon>
    </lineage>
</organism>
<dbReference type="SUPFAM" id="SSF48403">
    <property type="entry name" value="Ankyrin repeat"/>
    <property type="match status" value="2"/>
</dbReference>
<feature type="repeat" description="ANK" evidence="3">
    <location>
        <begin position="840"/>
        <end position="872"/>
    </location>
</feature>
<dbReference type="Proteomes" id="UP000001542">
    <property type="component" value="Unassembled WGS sequence"/>
</dbReference>
<dbReference type="VEuPathDB" id="TrichDB:TVAGG3_0131390"/>
<gene>
    <name evidence="4" type="ORF">TVAG_401410</name>
</gene>
<dbReference type="Pfam" id="PF12796">
    <property type="entry name" value="Ank_2"/>
    <property type="match status" value="3"/>
</dbReference>
<dbReference type="PANTHER" id="PTHR24198:SF165">
    <property type="entry name" value="ANKYRIN REPEAT-CONTAINING PROTEIN-RELATED"/>
    <property type="match status" value="1"/>
</dbReference>
<evidence type="ECO:0000256" key="2">
    <source>
        <dbReference type="ARBA" id="ARBA00023043"/>
    </source>
</evidence>
<keyword evidence="2 3" id="KW-0040">ANK repeat</keyword>
<proteinExistence type="predicted"/>
<dbReference type="STRING" id="5722.A2EGA8"/>
<feature type="repeat" description="ANK" evidence="3">
    <location>
        <begin position="807"/>
        <end position="839"/>
    </location>
</feature>
<dbReference type="SMR" id="A2EGA8"/>
<accession>A2EGA8</accession>
<dbReference type="Gene3D" id="1.25.40.20">
    <property type="entry name" value="Ankyrin repeat-containing domain"/>
    <property type="match status" value="5"/>
</dbReference>
<dbReference type="RefSeq" id="XP_001320510.1">
    <property type="nucleotide sequence ID" value="XM_001320475.1"/>
</dbReference>
<reference evidence="4" key="2">
    <citation type="journal article" date="2007" name="Science">
        <title>Draft genome sequence of the sexually transmitted pathogen Trichomonas vaginalis.</title>
        <authorList>
            <person name="Carlton J.M."/>
            <person name="Hirt R.P."/>
            <person name="Silva J.C."/>
            <person name="Delcher A.L."/>
            <person name="Schatz M."/>
            <person name="Zhao Q."/>
            <person name="Wortman J.R."/>
            <person name="Bidwell S.L."/>
            <person name="Alsmark U.C.M."/>
            <person name="Besteiro S."/>
            <person name="Sicheritz-Ponten T."/>
            <person name="Noel C.J."/>
            <person name="Dacks J.B."/>
            <person name="Foster P.G."/>
            <person name="Simillion C."/>
            <person name="Van de Peer Y."/>
            <person name="Miranda-Saavedra D."/>
            <person name="Barton G.J."/>
            <person name="Westrop G.D."/>
            <person name="Mueller S."/>
            <person name="Dessi D."/>
            <person name="Fiori P.L."/>
            <person name="Ren Q."/>
            <person name="Paulsen I."/>
            <person name="Zhang H."/>
            <person name="Bastida-Corcuera F.D."/>
            <person name="Simoes-Barbosa A."/>
            <person name="Brown M.T."/>
            <person name="Hayes R.D."/>
            <person name="Mukherjee M."/>
            <person name="Okumura C.Y."/>
            <person name="Schneider R."/>
            <person name="Smith A.J."/>
            <person name="Vanacova S."/>
            <person name="Villalvazo M."/>
            <person name="Haas B.J."/>
            <person name="Pertea M."/>
            <person name="Feldblyum T.V."/>
            <person name="Utterback T.R."/>
            <person name="Shu C.L."/>
            <person name="Osoegawa K."/>
            <person name="de Jong P.J."/>
            <person name="Hrdy I."/>
            <person name="Horvathova L."/>
            <person name="Zubacova Z."/>
            <person name="Dolezal P."/>
            <person name="Malik S.B."/>
            <person name="Logsdon J.M. Jr."/>
            <person name="Henze K."/>
            <person name="Gupta A."/>
            <person name="Wang C.C."/>
            <person name="Dunne R.L."/>
            <person name="Upcroft J.A."/>
            <person name="Upcroft P."/>
            <person name="White O."/>
            <person name="Salzberg S.L."/>
            <person name="Tang P."/>
            <person name="Chiu C.-H."/>
            <person name="Lee Y.-S."/>
            <person name="Embley T.M."/>
            <person name="Coombs G.H."/>
            <person name="Mottram J.C."/>
            <person name="Tachezy J."/>
            <person name="Fraser-Liggett C.M."/>
            <person name="Johnson P.J."/>
        </authorList>
    </citation>
    <scope>NUCLEOTIDE SEQUENCE [LARGE SCALE GENOMIC DNA]</scope>
    <source>
        <strain evidence="4">G3</strain>
    </source>
</reference>
<dbReference type="VEuPathDB" id="TrichDB:TVAG_401410"/>
<dbReference type="PANTHER" id="PTHR24198">
    <property type="entry name" value="ANKYRIN REPEAT AND PROTEIN KINASE DOMAIN-CONTAINING PROTEIN"/>
    <property type="match status" value="1"/>
</dbReference>
<keyword evidence="5" id="KW-1185">Reference proteome</keyword>
<feature type="repeat" description="ANK" evidence="3">
    <location>
        <begin position="671"/>
        <end position="703"/>
    </location>
</feature>
<dbReference type="eggNOG" id="KOG4177">
    <property type="taxonomic scope" value="Eukaryota"/>
</dbReference>
<evidence type="ECO:0000313" key="5">
    <source>
        <dbReference type="Proteomes" id="UP000001542"/>
    </source>
</evidence>
<dbReference type="PROSITE" id="PS50088">
    <property type="entry name" value="ANK_REPEAT"/>
    <property type="match status" value="4"/>
</dbReference>
<dbReference type="InterPro" id="IPR002110">
    <property type="entry name" value="Ankyrin_rpt"/>
</dbReference>
<dbReference type="EMBL" id="DS113381">
    <property type="protein sequence ID" value="EAY08287.1"/>
    <property type="molecule type" value="Genomic_DNA"/>
</dbReference>
<dbReference type="AlphaFoldDB" id="A2EGA8"/>
<dbReference type="PROSITE" id="PS50297">
    <property type="entry name" value="ANK_REP_REGION"/>
    <property type="match status" value="3"/>
</dbReference>
<keyword evidence="1" id="KW-0677">Repeat</keyword>
<dbReference type="SMART" id="SM00248">
    <property type="entry name" value="ANK"/>
    <property type="match status" value="16"/>
</dbReference>
<feature type="repeat" description="ANK" evidence="3">
    <location>
        <begin position="474"/>
        <end position="506"/>
    </location>
</feature>
<dbReference type="InParanoid" id="A2EGA8"/>
<evidence type="ECO:0000256" key="3">
    <source>
        <dbReference type="PROSITE-ProRule" id="PRU00023"/>
    </source>
</evidence>
<name>A2EGA8_TRIV3</name>
<sequence length="933" mass="104191">MDNPEIQKLVNLQESLKKLTMNSIIDTYNMLINDGYHQTIHQVKFITQEIVYASQAFPQNNEAYCALLVELYNNKNENNFLHLIPTFLRPLTNNHINYRLLRRCIHAGTFTIDSLLPLFPLDNGLFTFMCFADLVKEKCNSRYNDIKAGIKKGESAIFKEIKDSDEYEKNNFDKLTKFIESGWIPETIQYHIQQDDLEYLQNYINEKRSEGNFDISAKLDCSSLLSRVIDPILTDASLIEYACFYGSVKCFKFLVESDVPLTESLVPFACSGGNLEIVHIISRKNIKMFKGANQAIMYRHTDLFKWLLEFSRSTTTERNTAMQYACRYHNVDAMLELMQGPIDMNQSTNALSILQLDNLALLQLAKSRGCNFRHIACACQAARSGNSDILSYLVKNHTIIYDPKELDFLPLIDATYGANPECFRILLDAGLNPNVANREQTLMQAACAMPSLEIIKLLTSHGAYINDIVQKVTNPDKPITIAARNGYLDIVKHLVEHGAEYDTETQINTTTRLLSPLSAAAQSGHLDVVKYLVEINCNPTENGSLPMILASQNNHPDVVEYLLQQAKYKEKALMHTFTFAVKNMDLDTMDRLINIGASLELKDNEGLTILHHAATTNVTVMQKLLNCKGCNPTIKDSKGNPPILTALDCDNYPILSLLSKIKGVLNDSNSIGKTPLHIAVDNLNFDAVDLFLNNGANPNAKDNKGLTPLLCLVTQSPSAERETMISILLNAGGDCNIVDSLGRNSFHRIVMNSPSLSEIDLFLSHLKELNTSDKNGKPMILDATKSSLPVFDYIVSFGGNINLTDQEGNTCLHAACSHDNIDVVKRLVKSGIGLNTKNELGRNCLFSAVCSMKINVVKYLLESGMNINDVDDKGNTPALALMLAKGKDAKPIYYKFLVSAQANLKKKNKDNQSVKKLATLFNLDEIVNLCSEK</sequence>
<dbReference type="InterPro" id="IPR036770">
    <property type="entry name" value="Ankyrin_rpt-contain_sf"/>
</dbReference>
<reference evidence="4" key="1">
    <citation type="submission" date="2006-10" db="EMBL/GenBank/DDBJ databases">
        <authorList>
            <person name="Amadeo P."/>
            <person name="Zhao Q."/>
            <person name="Wortman J."/>
            <person name="Fraser-Liggett C."/>
            <person name="Carlton J."/>
        </authorList>
    </citation>
    <scope>NUCLEOTIDE SEQUENCE</scope>
    <source>
        <strain evidence="4">G3</strain>
    </source>
</reference>